<evidence type="ECO:0000256" key="4">
    <source>
        <dbReference type="ARBA" id="ARBA00022723"/>
    </source>
</evidence>
<comment type="similarity">
    <text evidence="2">Belongs to the PP2C family.</text>
</comment>
<dbReference type="PANTHER" id="PTHR13832">
    <property type="entry name" value="PROTEIN PHOSPHATASE 2C"/>
    <property type="match status" value="1"/>
</dbReference>
<dbReference type="InterPro" id="IPR036457">
    <property type="entry name" value="PPM-type-like_dom_sf"/>
</dbReference>
<evidence type="ECO:0000313" key="11">
    <source>
        <dbReference type="EMBL" id="KAA6385677.1"/>
    </source>
</evidence>
<feature type="compositionally biased region" description="Basic and acidic residues" evidence="9">
    <location>
        <begin position="364"/>
        <end position="390"/>
    </location>
</feature>
<dbReference type="Gene3D" id="3.60.40.10">
    <property type="entry name" value="PPM-type phosphatase domain"/>
    <property type="match status" value="2"/>
</dbReference>
<evidence type="ECO:0000256" key="7">
    <source>
        <dbReference type="ARBA" id="ARBA00022912"/>
    </source>
</evidence>
<keyword evidence="4" id="KW-0479">Metal-binding</keyword>
<dbReference type="AlphaFoldDB" id="A0A5J4VSW6"/>
<dbReference type="Pfam" id="PF00481">
    <property type="entry name" value="PP2C"/>
    <property type="match status" value="1"/>
</dbReference>
<feature type="compositionally biased region" description="Acidic residues" evidence="9">
    <location>
        <begin position="120"/>
        <end position="131"/>
    </location>
</feature>
<dbReference type="GO" id="GO:0004722">
    <property type="term" value="F:protein serine/threonine phosphatase activity"/>
    <property type="evidence" value="ECO:0007669"/>
    <property type="project" value="UniProtKB-EC"/>
</dbReference>
<proteinExistence type="inferred from homology"/>
<feature type="compositionally biased region" description="Low complexity" evidence="9">
    <location>
        <begin position="524"/>
        <end position="536"/>
    </location>
</feature>
<evidence type="ECO:0000256" key="2">
    <source>
        <dbReference type="ARBA" id="ARBA00006702"/>
    </source>
</evidence>
<feature type="region of interest" description="Disordered" evidence="9">
    <location>
        <begin position="167"/>
        <end position="212"/>
    </location>
</feature>
<evidence type="ECO:0000256" key="8">
    <source>
        <dbReference type="ARBA" id="ARBA00023211"/>
    </source>
</evidence>
<feature type="compositionally biased region" description="Low complexity" evidence="9">
    <location>
        <begin position="9"/>
        <end position="19"/>
    </location>
</feature>
<name>A0A5J4VSW6_9EUKA</name>
<gene>
    <name evidence="11" type="ORF">EZS28_018795</name>
</gene>
<dbReference type="InterPro" id="IPR015655">
    <property type="entry name" value="PP2C"/>
</dbReference>
<dbReference type="SMART" id="SM00332">
    <property type="entry name" value="PP2Cc"/>
    <property type="match status" value="1"/>
</dbReference>
<comment type="cofactor">
    <cofactor evidence="1">
        <name>Mn(2+)</name>
        <dbReference type="ChEBI" id="CHEBI:29035"/>
    </cofactor>
</comment>
<dbReference type="Proteomes" id="UP000324800">
    <property type="component" value="Unassembled WGS sequence"/>
</dbReference>
<evidence type="ECO:0000313" key="12">
    <source>
        <dbReference type="Proteomes" id="UP000324800"/>
    </source>
</evidence>
<comment type="caution">
    <text evidence="11">The sequence shown here is derived from an EMBL/GenBank/DDBJ whole genome shotgun (WGS) entry which is preliminary data.</text>
</comment>
<evidence type="ECO:0000256" key="9">
    <source>
        <dbReference type="SAM" id="MobiDB-lite"/>
    </source>
</evidence>
<feature type="compositionally biased region" description="Polar residues" evidence="9">
    <location>
        <begin position="460"/>
        <end position="474"/>
    </location>
</feature>
<feature type="compositionally biased region" description="Low complexity" evidence="9">
    <location>
        <begin position="295"/>
        <end position="307"/>
    </location>
</feature>
<feature type="domain" description="PPM-type phosphatase" evidence="10">
    <location>
        <begin position="391"/>
        <end position="854"/>
    </location>
</feature>
<evidence type="ECO:0000256" key="1">
    <source>
        <dbReference type="ARBA" id="ARBA00001936"/>
    </source>
</evidence>
<feature type="compositionally biased region" description="Basic and acidic residues" evidence="9">
    <location>
        <begin position="181"/>
        <end position="201"/>
    </location>
</feature>
<dbReference type="InterPro" id="IPR001932">
    <property type="entry name" value="PPM-type_phosphatase-like_dom"/>
</dbReference>
<protein>
    <recommendedName>
        <fullName evidence="3">protein-serine/threonine phosphatase</fullName>
        <ecNumber evidence="3">3.1.3.16</ecNumber>
    </recommendedName>
</protein>
<sequence>MQKREQVKQQQQQQQQQSQISKDWSLLSDDDVDDFVFVGVEKNGRKRSDEPFRSPQQEYPPKSPQNVSSSHRPVAPPSYMPGFDAIQPSYTQSQQSSRSNSSQDDDDWRRKGKKGGGLNSEDEDNEEENDDKNEIIDFNEQNYTKSFNADNQCDETVNISLSSTISNNNELDNVDANDNNRLVKERKEIQRGRGRERERKNNPPSHPSLQFHNIGCAETCGLRPTMEDSVLLLPIGGWDLEKLIDNNEMGIVKRLLKYPAELRFNERGYQALEKREERIWEKNQAQKEAKKKIGSKNNSNSKNNINNDNKKNKNKKDDDQDKDGSNQSSSDFLLDETQDISVNQEEDQDSDLERMKEKKKKSRNDKMKEKEEKQKKLKEERKRKEEEELLKNNSNNKQKLNIPYRTDDIKGCGIYAVFDGHRGPQTANFLMAHFVDSFLISAIQRRKKYILEQKKRMISPKQNSVSPQNRQNAAQKIDGQISQQQQWDQQRGSLRPNKKESMLQEYKQGFNSGSLKRDPTASKQQQVTLPYQQQQQYPNKSKSPIPYQYPKKSTSPSPYPKSYIQMQMQNHLQLQRQRQGQSLNTLGAMSGINPVMNQQIQSMQQQIYQMQSQYQLIKDTIEHLLAKMFTLSVGDGACAIIAIVTPEQVPSQFMRFPIAPHNPLIYIAGKQLSIDHKPSNRKEMDYIRSVGGFVSLDKRLNGVLAVARTMGDFEYAPSISSDPDLVIQGINRWGGLHSGYSNPDQTEMWKREDICLVLACDGLYDVIDNQLLAEIACPWNEQGSESIFNDAVFSRSDSSQINNKGTMNKSLKNGKCMCRKIAKGQLAELAALRLRSAAEALDTTDNVSVVVIML</sequence>
<feature type="compositionally biased region" description="Low complexity" evidence="9">
    <location>
        <begin position="546"/>
        <end position="560"/>
    </location>
</feature>
<evidence type="ECO:0000259" key="10">
    <source>
        <dbReference type="PROSITE" id="PS51746"/>
    </source>
</evidence>
<keyword evidence="5" id="KW-0378">Hydrolase</keyword>
<feature type="compositionally biased region" description="Basic and acidic residues" evidence="9">
    <location>
        <begin position="42"/>
        <end position="52"/>
    </location>
</feature>
<keyword evidence="6" id="KW-0460">Magnesium</keyword>
<dbReference type="SUPFAM" id="SSF81606">
    <property type="entry name" value="PP2C-like"/>
    <property type="match status" value="1"/>
</dbReference>
<keyword evidence="7" id="KW-0904">Protein phosphatase</keyword>
<evidence type="ECO:0000256" key="5">
    <source>
        <dbReference type="ARBA" id="ARBA00022801"/>
    </source>
</evidence>
<dbReference type="OrthoDB" id="10264738at2759"/>
<feature type="compositionally biased region" description="Low complexity" evidence="9">
    <location>
        <begin position="92"/>
        <end position="102"/>
    </location>
</feature>
<dbReference type="PANTHER" id="PTHR13832:SF803">
    <property type="entry name" value="PROTEIN PHOSPHATASE 1G"/>
    <property type="match status" value="1"/>
</dbReference>
<keyword evidence="8" id="KW-0464">Manganese</keyword>
<organism evidence="11 12">
    <name type="scientific">Streblomastix strix</name>
    <dbReference type="NCBI Taxonomy" id="222440"/>
    <lineage>
        <taxon>Eukaryota</taxon>
        <taxon>Metamonada</taxon>
        <taxon>Preaxostyla</taxon>
        <taxon>Oxymonadida</taxon>
        <taxon>Streblomastigidae</taxon>
        <taxon>Streblomastix</taxon>
    </lineage>
</organism>
<reference evidence="11 12" key="1">
    <citation type="submission" date="2019-03" db="EMBL/GenBank/DDBJ databases">
        <title>Single cell metagenomics reveals metabolic interactions within the superorganism composed of flagellate Streblomastix strix and complex community of Bacteroidetes bacteria on its surface.</title>
        <authorList>
            <person name="Treitli S.C."/>
            <person name="Kolisko M."/>
            <person name="Husnik F."/>
            <person name="Keeling P."/>
            <person name="Hampl V."/>
        </authorList>
    </citation>
    <scope>NUCLEOTIDE SEQUENCE [LARGE SCALE GENOMIC DNA]</scope>
    <source>
        <strain evidence="11">ST1C</strain>
    </source>
</reference>
<accession>A0A5J4VSW6</accession>
<dbReference type="PROSITE" id="PS51746">
    <property type="entry name" value="PPM_2"/>
    <property type="match status" value="1"/>
</dbReference>
<feature type="region of interest" description="Disordered" evidence="9">
    <location>
        <begin position="1"/>
        <end position="133"/>
    </location>
</feature>
<dbReference type="EC" id="3.1.3.16" evidence="3"/>
<dbReference type="GO" id="GO:0046872">
    <property type="term" value="F:metal ion binding"/>
    <property type="evidence" value="ECO:0007669"/>
    <property type="project" value="UniProtKB-KW"/>
</dbReference>
<feature type="region of interest" description="Disordered" evidence="9">
    <location>
        <begin position="455"/>
        <end position="560"/>
    </location>
</feature>
<feature type="compositionally biased region" description="Basic and acidic residues" evidence="9">
    <location>
        <begin position="308"/>
        <end position="324"/>
    </location>
</feature>
<evidence type="ECO:0000256" key="6">
    <source>
        <dbReference type="ARBA" id="ARBA00022842"/>
    </source>
</evidence>
<feature type="compositionally biased region" description="Low complexity" evidence="9">
    <location>
        <begin position="391"/>
        <end position="401"/>
    </location>
</feature>
<feature type="region of interest" description="Disordered" evidence="9">
    <location>
        <begin position="283"/>
        <end position="401"/>
    </location>
</feature>
<evidence type="ECO:0000256" key="3">
    <source>
        <dbReference type="ARBA" id="ARBA00013081"/>
    </source>
</evidence>
<dbReference type="CDD" id="cd00143">
    <property type="entry name" value="PP2Cc"/>
    <property type="match status" value="1"/>
</dbReference>
<feature type="compositionally biased region" description="Low complexity" evidence="9">
    <location>
        <begin position="475"/>
        <end position="493"/>
    </location>
</feature>
<feature type="compositionally biased region" description="Acidic residues" evidence="9">
    <location>
        <begin position="333"/>
        <end position="350"/>
    </location>
</feature>
<dbReference type="EMBL" id="SNRW01005156">
    <property type="protein sequence ID" value="KAA6385677.1"/>
    <property type="molecule type" value="Genomic_DNA"/>
</dbReference>